<name>A0A9D2R6H8_9FIRM</name>
<dbReference type="AlphaFoldDB" id="A0A9D2R6H8"/>
<dbReference type="SUPFAM" id="SSF54106">
    <property type="entry name" value="LysM domain"/>
    <property type="match status" value="1"/>
</dbReference>
<evidence type="ECO:0000313" key="3">
    <source>
        <dbReference type="Proteomes" id="UP000823897"/>
    </source>
</evidence>
<feature type="non-terminal residue" evidence="2">
    <location>
        <position position="30"/>
    </location>
</feature>
<dbReference type="PROSITE" id="PS51782">
    <property type="entry name" value="LYSM"/>
    <property type="match status" value="1"/>
</dbReference>
<feature type="domain" description="LysM" evidence="1">
    <location>
        <begin position="1"/>
        <end position="30"/>
    </location>
</feature>
<gene>
    <name evidence="2" type="ORF">H9911_08740</name>
</gene>
<sequence length="30" mass="3496">MIYVVKNGDTLEGISRQTEVPVWKIVYDNQ</sequence>
<dbReference type="CDD" id="cd00118">
    <property type="entry name" value="LysM"/>
    <property type="match status" value="1"/>
</dbReference>
<organism evidence="2 3">
    <name type="scientific">Candidatus Mediterraneibacter tabaqchaliae</name>
    <dbReference type="NCBI Taxonomy" id="2838689"/>
    <lineage>
        <taxon>Bacteria</taxon>
        <taxon>Bacillati</taxon>
        <taxon>Bacillota</taxon>
        <taxon>Clostridia</taxon>
        <taxon>Lachnospirales</taxon>
        <taxon>Lachnospiraceae</taxon>
        <taxon>Mediterraneibacter</taxon>
    </lineage>
</organism>
<evidence type="ECO:0000259" key="1">
    <source>
        <dbReference type="PROSITE" id="PS51782"/>
    </source>
</evidence>
<reference evidence="2" key="2">
    <citation type="submission" date="2021-04" db="EMBL/GenBank/DDBJ databases">
        <authorList>
            <person name="Gilroy R."/>
        </authorList>
    </citation>
    <scope>NUCLEOTIDE SEQUENCE</scope>
    <source>
        <strain evidence="2">ChiGjej3B3-11674</strain>
    </source>
</reference>
<dbReference type="Proteomes" id="UP000823897">
    <property type="component" value="Unassembled WGS sequence"/>
</dbReference>
<comment type="caution">
    <text evidence="2">The sequence shown here is derived from an EMBL/GenBank/DDBJ whole genome shotgun (WGS) entry which is preliminary data.</text>
</comment>
<dbReference type="Pfam" id="PF01476">
    <property type="entry name" value="LysM"/>
    <property type="match status" value="1"/>
</dbReference>
<dbReference type="EMBL" id="DWUV01000166">
    <property type="protein sequence ID" value="HJD34611.1"/>
    <property type="molecule type" value="Genomic_DNA"/>
</dbReference>
<proteinExistence type="predicted"/>
<protein>
    <submittedName>
        <fullName evidence="2">LysM peptidoglycan-binding domain-containing protein</fullName>
    </submittedName>
</protein>
<reference evidence="2" key="1">
    <citation type="journal article" date="2021" name="PeerJ">
        <title>Extensive microbial diversity within the chicken gut microbiome revealed by metagenomics and culture.</title>
        <authorList>
            <person name="Gilroy R."/>
            <person name="Ravi A."/>
            <person name="Getino M."/>
            <person name="Pursley I."/>
            <person name="Horton D.L."/>
            <person name="Alikhan N.F."/>
            <person name="Baker D."/>
            <person name="Gharbi K."/>
            <person name="Hall N."/>
            <person name="Watson M."/>
            <person name="Adriaenssens E.M."/>
            <person name="Foster-Nyarko E."/>
            <person name="Jarju S."/>
            <person name="Secka A."/>
            <person name="Antonio M."/>
            <person name="Oren A."/>
            <person name="Chaudhuri R.R."/>
            <person name="La Ragione R."/>
            <person name="Hildebrand F."/>
            <person name="Pallen M.J."/>
        </authorList>
    </citation>
    <scope>NUCLEOTIDE SEQUENCE</scope>
    <source>
        <strain evidence="2">ChiGjej3B3-11674</strain>
    </source>
</reference>
<evidence type="ECO:0000313" key="2">
    <source>
        <dbReference type="EMBL" id="HJD34611.1"/>
    </source>
</evidence>
<dbReference type="Gene3D" id="3.10.350.10">
    <property type="entry name" value="LysM domain"/>
    <property type="match status" value="1"/>
</dbReference>
<dbReference type="InterPro" id="IPR036779">
    <property type="entry name" value="LysM_dom_sf"/>
</dbReference>
<dbReference type="InterPro" id="IPR018392">
    <property type="entry name" value="LysM"/>
</dbReference>
<accession>A0A9D2R6H8</accession>